<evidence type="ECO:0000256" key="1">
    <source>
        <dbReference type="SAM" id="MobiDB-lite"/>
    </source>
</evidence>
<dbReference type="EMBL" id="JAPDMQ010000312">
    <property type="protein sequence ID" value="KAK0527416.1"/>
    <property type="molecule type" value="Genomic_DNA"/>
</dbReference>
<feature type="compositionally biased region" description="Gly residues" evidence="1">
    <location>
        <begin position="470"/>
        <end position="479"/>
    </location>
</feature>
<evidence type="ECO:0000259" key="3">
    <source>
        <dbReference type="PROSITE" id="PS50213"/>
    </source>
</evidence>
<feature type="signal peptide" evidence="2">
    <location>
        <begin position="1"/>
        <end position="21"/>
    </location>
</feature>
<feature type="region of interest" description="Disordered" evidence="1">
    <location>
        <begin position="184"/>
        <end position="211"/>
    </location>
</feature>
<feature type="chain" id="PRO_5042949617" description="FAS1 domain-containing protein" evidence="2">
    <location>
        <begin position="22"/>
        <end position="551"/>
    </location>
</feature>
<dbReference type="SMART" id="SM00554">
    <property type="entry name" value="FAS1"/>
    <property type="match status" value="1"/>
</dbReference>
<dbReference type="InterPro" id="IPR000782">
    <property type="entry name" value="FAS1_domain"/>
</dbReference>
<gene>
    <name evidence="4" type="ORF">OC842_004885</name>
</gene>
<dbReference type="PROSITE" id="PS50213">
    <property type="entry name" value="FAS1"/>
    <property type="match status" value="1"/>
</dbReference>
<name>A0AAN6G909_9BASI</name>
<sequence length="551" mass="56259">MHFATLTRKLLCLAPLAATFAHSLSLSQSPQSLDAVQVRTQARPLALSQRDEASRFSLSGARRAKAAAVGMRAVADDATIANFLAALRAAKLNAYADLVKDNTDFILADGSAKVVLALTDQAVAQIPGWVLRNSAVLSATLLQHVLIGTFPDLPNNLTAAQSRRIHMVGYSMLSQPPYANLPGGNGQALALSSTPRTQKGEVSPDQDNGKGMVNEALNDAELRGDSFVVGAITVVPIEHAITVPGTLQYTLDAVVGQHLKQISPLLATDRMTVTNVSLPAGVVLPAAYKPALTARLDALDAMPGLTVFVPRTAAVNAFLTSGPGQTLLKGNGNGDDAAVAALLAIAGQHMVEARTLYSPIMRDLCEDGSAPPVTTSSGQLLGFQCTGSGKGRKYATSVRLYRAGDTARTHVVASAELLQTDIMFTNGVLHIIDNVLLSTDKDEGAAGRARDAALRKASAGISGPLNGENCGDGGMGAGELDGPEGVTRPPLGVGSSGLDGNTGTTTNGDGLGKGGNGAAASSAAPGGGVRARGSSFVVGTAAVAIALVLAI</sequence>
<proteinExistence type="predicted"/>
<feature type="domain" description="FAS1" evidence="3">
    <location>
        <begin position="259"/>
        <end position="436"/>
    </location>
</feature>
<reference evidence="4" key="1">
    <citation type="journal article" date="2023" name="PhytoFront">
        <title>Draft Genome Resources of Seven Strains of Tilletia horrida, Causal Agent of Kernel Smut of Rice.</title>
        <authorList>
            <person name="Khanal S."/>
            <person name="Antony Babu S."/>
            <person name="Zhou X.G."/>
        </authorList>
    </citation>
    <scope>NUCLEOTIDE SEQUENCE</scope>
    <source>
        <strain evidence="4">TX3</strain>
    </source>
</reference>
<feature type="compositionally biased region" description="Low complexity" evidence="1">
    <location>
        <begin position="496"/>
        <end position="508"/>
    </location>
</feature>
<keyword evidence="2" id="KW-0732">Signal</keyword>
<organism evidence="4 5">
    <name type="scientific">Tilletia horrida</name>
    <dbReference type="NCBI Taxonomy" id="155126"/>
    <lineage>
        <taxon>Eukaryota</taxon>
        <taxon>Fungi</taxon>
        <taxon>Dikarya</taxon>
        <taxon>Basidiomycota</taxon>
        <taxon>Ustilaginomycotina</taxon>
        <taxon>Exobasidiomycetes</taxon>
        <taxon>Tilletiales</taxon>
        <taxon>Tilletiaceae</taxon>
        <taxon>Tilletia</taxon>
    </lineage>
</organism>
<dbReference type="AlphaFoldDB" id="A0AAN6G909"/>
<dbReference type="SUPFAM" id="SSF82153">
    <property type="entry name" value="FAS1 domain"/>
    <property type="match status" value="1"/>
</dbReference>
<dbReference type="Gene3D" id="2.30.180.10">
    <property type="entry name" value="FAS1 domain"/>
    <property type="match status" value="1"/>
</dbReference>
<accession>A0AAN6G909</accession>
<evidence type="ECO:0000313" key="5">
    <source>
        <dbReference type="Proteomes" id="UP001176521"/>
    </source>
</evidence>
<dbReference type="Proteomes" id="UP001176521">
    <property type="component" value="Unassembled WGS sequence"/>
</dbReference>
<dbReference type="Pfam" id="PF02469">
    <property type="entry name" value="Fasciclin"/>
    <property type="match status" value="1"/>
</dbReference>
<evidence type="ECO:0000313" key="4">
    <source>
        <dbReference type="EMBL" id="KAK0527416.1"/>
    </source>
</evidence>
<evidence type="ECO:0000256" key="2">
    <source>
        <dbReference type="SAM" id="SignalP"/>
    </source>
</evidence>
<feature type="region of interest" description="Disordered" evidence="1">
    <location>
        <begin position="465"/>
        <end position="526"/>
    </location>
</feature>
<dbReference type="InterPro" id="IPR036378">
    <property type="entry name" value="FAS1_dom_sf"/>
</dbReference>
<protein>
    <recommendedName>
        <fullName evidence="3">FAS1 domain-containing protein</fullName>
    </recommendedName>
</protein>
<keyword evidence="5" id="KW-1185">Reference proteome</keyword>
<comment type="caution">
    <text evidence="4">The sequence shown here is derived from an EMBL/GenBank/DDBJ whole genome shotgun (WGS) entry which is preliminary data.</text>
</comment>